<dbReference type="AlphaFoldDB" id="A0A8J6N1I7"/>
<comment type="similarity">
    <text evidence="1">Belongs to the bacterial ribosomal protein bS1 family.</text>
</comment>
<comment type="caution">
    <text evidence="6">The sequence shown here is derived from an EMBL/GenBank/DDBJ whole genome shotgun (WGS) entry which is preliminary data.</text>
</comment>
<accession>A0A8J6N1I7</accession>
<feature type="non-terminal residue" evidence="6">
    <location>
        <position position="1"/>
    </location>
</feature>
<keyword evidence="3" id="KW-0687">Ribonucleoprotein</keyword>
<dbReference type="GO" id="GO:0022627">
    <property type="term" value="C:cytosolic small ribosomal subunit"/>
    <property type="evidence" value="ECO:0007669"/>
    <property type="project" value="TreeGrafter"/>
</dbReference>
<evidence type="ECO:0000256" key="4">
    <source>
        <dbReference type="SAM" id="MobiDB-lite"/>
    </source>
</evidence>
<evidence type="ECO:0000259" key="5">
    <source>
        <dbReference type="PROSITE" id="PS50126"/>
    </source>
</evidence>
<evidence type="ECO:0000256" key="2">
    <source>
        <dbReference type="ARBA" id="ARBA00022980"/>
    </source>
</evidence>
<sequence length="281" mass="31126">LMEGRVTKLMPFGAFVELAPGVEGMIHISELGWSRVENPDEVLHVGESVRVKVIGMEPGEKSDQLKIALSIKQTLEDPWETVDQRYQEGNTIPGKVTRCLDFGAFVEVEPGIEGLVHISEMSYTRRILRPEDVVSPGEQVQVMIKEIDETKRRISLSLREVEGDPWAGVEERYRVGQSINGTVEKQENFGVFVSLEPGVTGLLPKSALREASKPGMIEKMRPGDPITVLIQRVSAGERKITVGPGDEGDAEDWRSFSSDKRAAVSSLGEKLMEALESKKKK</sequence>
<feature type="region of interest" description="Disordered" evidence="4">
    <location>
        <begin position="239"/>
        <end position="258"/>
    </location>
</feature>
<feature type="domain" description="S1 motif" evidence="5">
    <location>
        <begin position="1"/>
        <end position="72"/>
    </location>
</feature>
<evidence type="ECO:0000313" key="6">
    <source>
        <dbReference type="EMBL" id="MBC8178021.1"/>
    </source>
</evidence>
<reference evidence="6 7" key="1">
    <citation type="submission" date="2020-08" db="EMBL/GenBank/DDBJ databases">
        <title>Bridging the membrane lipid divide: bacteria of the FCB group superphylum have the potential to synthesize archaeal ether lipids.</title>
        <authorList>
            <person name="Villanueva L."/>
            <person name="Von Meijenfeldt F.A.B."/>
            <person name="Westbye A.B."/>
            <person name="Yadav S."/>
            <person name="Hopmans E.C."/>
            <person name="Dutilh B.E."/>
            <person name="Sinninghe Damste J.S."/>
        </authorList>
    </citation>
    <scope>NUCLEOTIDE SEQUENCE [LARGE SCALE GENOMIC DNA]</scope>
    <source>
        <strain evidence="6">NIOZ-UU27</strain>
    </source>
</reference>
<organism evidence="6 7">
    <name type="scientific">Candidatus Desulfacyla euxinica</name>
    <dbReference type="NCBI Taxonomy" id="2841693"/>
    <lineage>
        <taxon>Bacteria</taxon>
        <taxon>Deltaproteobacteria</taxon>
        <taxon>Candidatus Desulfacyla</taxon>
    </lineage>
</organism>
<dbReference type="PANTHER" id="PTHR10724:SF7">
    <property type="entry name" value="SMALL RIBOSOMAL SUBUNIT PROTEIN BS1C"/>
    <property type="match status" value="1"/>
</dbReference>
<keyword evidence="2" id="KW-0689">Ribosomal protein</keyword>
<proteinExistence type="inferred from homology"/>
<dbReference type="InterPro" id="IPR050437">
    <property type="entry name" value="Ribos_protein_bS1-like"/>
</dbReference>
<name>A0A8J6N1I7_9DELT</name>
<dbReference type="PROSITE" id="PS50126">
    <property type="entry name" value="S1"/>
    <property type="match status" value="3"/>
</dbReference>
<dbReference type="InterPro" id="IPR012340">
    <property type="entry name" value="NA-bd_OB-fold"/>
</dbReference>
<evidence type="ECO:0000313" key="7">
    <source>
        <dbReference type="Proteomes" id="UP000650524"/>
    </source>
</evidence>
<dbReference type="CDD" id="cd00164">
    <property type="entry name" value="S1_like"/>
    <property type="match status" value="1"/>
</dbReference>
<dbReference type="SUPFAM" id="SSF50249">
    <property type="entry name" value="Nucleic acid-binding proteins"/>
    <property type="match status" value="3"/>
</dbReference>
<dbReference type="SMART" id="SM00316">
    <property type="entry name" value="S1"/>
    <property type="match status" value="3"/>
</dbReference>
<dbReference type="EMBL" id="JACNJD010000251">
    <property type="protein sequence ID" value="MBC8178021.1"/>
    <property type="molecule type" value="Genomic_DNA"/>
</dbReference>
<dbReference type="GO" id="GO:0006412">
    <property type="term" value="P:translation"/>
    <property type="evidence" value="ECO:0007669"/>
    <property type="project" value="TreeGrafter"/>
</dbReference>
<dbReference type="GO" id="GO:0003729">
    <property type="term" value="F:mRNA binding"/>
    <property type="evidence" value="ECO:0007669"/>
    <property type="project" value="TreeGrafter"/>
</dbReference>
<feature type="domain" description="S1 motif" evidence="5">
    <location>
        <begin position="176"/>
        <end position="245"/>
    </location>
</feature>
<dbReference type="Gene3D" id="2.40.50.140">
    <property type="entry name" value="Nucleic acid-binding proteins"/>
    <property type="match status" value="3"/>
</dbReference>
<dbReference type="GO" id="GO:0003735">
    <property type="term" value="F:structural constituent of ribosome"/>
    <property type="evidence" value="ECO:0007669"/>
    <property type="project" value="TreeGrafter"/>
</dbReference>
<dbReference type="Proteomes" id="UP000650524">
    <property type="component" value="Unassembled WGS sequence"/>
</dbReference>
<feature type="domain" description="S1 motif" evidence="5">
    <location>
        <begin position="89"/>
        <end position="159"/>
    </location>
</feature>
<dbReference type="Pfam" id="PF00575">
    <property type="entry name" value="S1"/>
    <property type="match status" value="3"/>
</dbReference>
<dbReference type="InterPro" id="IPR003029">
    <property type="entry name" value="S1_domain"/>
</dbReference>
<gene>
    <name evidence="6" type="ORF">H8E19_11510</name>
</gene>
<evidence type="ECO:0000256" key="1">
    <source>
        <dbReference type="ARBA" id="ARBA00006767"/>
    </source>
</evidence>
<dbReference type="PANTHER" id="PTHR10724">
    <property type="entry name" value="30S RIBOSOMAL PROTEIN S1"/>
    <property type="match status" value="1"/>
</dbReference>
<protein>
    <submittedName>
        <fullName evidence="6">S1 RNA-binding domain-containing protein</fullName>
    </submittedName>
</protein>
<evidence type="ECO:0000256" key="3">
    <source>
        <dbReference type="ARBA" id="ARBA00023274"/>
    </source>
</evidence>